<evidence type="ECO:0000313" key="2">
    <source>
        <dbReference type="Proteomes" id="UP000035963"/>
    </source>
</evidence>
<dbReference type="EMBL" id="AEJF01000228">
    <property type="protein sequence ID" value="KLU21265.1"/>
    <property type="molecule type" value="Genomic_DNA"/>
</dbReference>
<evidence type="ECO:0000313" key="1">
    <source>
        <dbReference type="EMBL" id="KLU21265.1"/>
    </source>
</evidence>
<dbReference type="Proteomes" id="UP000035963">
    <property type="component" value="Unassembled WGS sequence"/>
</dbReference>
<accession>A0A0J1CKJ7</accession>
<protein>
    <recommendedName>
        <fullName evidence="3">Zinc ribbon domain-containing protein</fullName>
    </recommendedName>
</protein>
<dbReference type="OrthoDB" id="9135656at2"/>
<dbReference type="RefSeq" id="WP_047897201.1">
    <property type="nucleotide sequence ID" value="NZ_AEJF01000228.1"/>
</dbReference>
<organism evidence="1 2">
    <name type="scientific">Caballeronia mineralivorans PML1(12)</name>
    <dbReference type="NCBI Taxonomy" id="908627"/>
    <lineage>
        <taxon>Bacteria</taxon>
        <taxon>Pseudomonadati</taxon>
        <taxon>Pseudomonadota</taxon>
        <taxon>Betaproteobacteria</taxon>
        <taxon>Burkholderiales</taxon>
        <taxon>Burkholderiaceae</taxon>
        <taxon>Caballeronia</taxon>
    </lineage>
</organism>
<dbReference type="AlphaFoldDB" id="A0A0J1CKJ7"/>
<gene>
    <name evidence="1" type="ORF">EOS_37120</name>
</gene>
<evidence type="ECO:0008006" key="3">
    <source>
        <dbReference type="Google" id="ProtNLM"/>
    </source>
</evidence>
<name>A0A0J1CKJ7_9BURK</name>
<comment type="caution">
    <text evidence="1">The sequence shown here is derived from an EMBL/GenBank/DDBJ whole genome shotgun (WGS) entry which is preliminary data.</text>
</comment>
<keyword evidence="2" id="KW-1185">Reference proteome</keyword>
<dbReference type="PATRIC" id="fig|908627.4.peg.8326"/>
<proteinExistence type="predicted"/>
<sequence>MTDFTVPTTETADDCPVCGNPLASPDVACPRCNAKPATAAATPIATPIAAEPPAPEAAPEDIFSDQFAGKRTPVDSPYPNFSEPEMTAPGSKGQAGQRLKLAGVALIALIGLVAGASYLNHGSSPYNQETKPVAAALANGFAAPALPGKINSPVSAKNTSLDVMGTIDAARSAMVRGELNTARGQLAMLPSNQDQRSDVRRIADELNQRERERDSALGLARACEKARDMPCVLRSAGDALASDVSNSEARDMLLRAVTQSGVNQVAAANTNERVDPAIVTHRRSPERHKIRRGPQMFANESEIYSKH</sequence>
<reference evidence="1 2" key="1">
    <citation type="journal article" date="2015" name="Genome Announc.">
        <title>Draft Genome Sequence of Burkholderia sp. Strain PML1(12), an Ectomycorrhizosphere-Inhabiting Bacterium with Effective Mineral-Weathering Ability.</title>
        <authorList>
            <person name="Uroz S."/>
            <person name="Oger P."/>
        </authorList>
    </citation>
    <scope>NUCLEOTIDE SEQUENCE [LARGE SCALE GENOMIC DNA]</scope>
    <source>
        <strain evidence="2">PML1(12)</strain>
    </source>
</reference>